<dbReference type="InterPro" id="IPR019904">
    <property type="entry name" value="Peroxiredoxin_OsmC"/>
</dbReference>
<dbReference type="EMBL" id="JAHYBX010000004">
    <property type="protein sequence ID" value="MCA1856767.1"/>
    <property type="molecule type" value="Genomic_DNA"/>
</dbReference>
<dbReference type="InterPro" id="IPR003718">
    <property type="entry name" value="OsmC/Ohr_fam"/>
</dbReference>
<dbReference type="NCBIfam" id="TIGR03562">
    <property type="entry name" value="osmo_induc_OsmC"/>
    <property type="match status" value="1"/>
</dbReference>
<name>A0ABS7YCE4_9BURK</name>
<dbReference type="Gene3D" id="3.30.300.20">
    <property type="match status" value="1"/>
</dbReference>
<evidence type="ECO:0000313" key="1">
    <source>
        <dbReference type="EMBL" id="MCA1856767.1"/>
    </source>
</evidence>
<gene>
    <name evidence="1" type="ORF">LE190_12640</name>
</gene>
<dbReference type="PANTHER" id="PTHR42830">
    <property type="entry name" value="OSMOTICALLY INDUCIBLE FAMILY PROTEIN"/>
    <property type="match status" value="1"/>
</dbReference>
<proteinExistence type="predicted"/>
<dbReference type="SUPFAM" id="SSF82784">
    <property type="entry name" value="OsmC-like"/>
    <property type="match status" value="1"/>
</dbReference>
<comment type="caution">
    <text evidence="1">The sequence shown here is derived from an EMBL/GenBank/DDBJ whole genome shotgun (WGS) entry which is preliminary data.</text>
</comment>
<accession>A0ABS7YCE4</accession>
<dbReference type="InterPro" id="IPR036102">
    <property type="entry name" value="OsmC/Ohrsf"/>
</dbReference>
<dbReference type="Proteomes" id="UP001198602">
    <property type="component" value="Unassembled WGS sequence"/>
</dbReference>
<dbReference type="RefSeq" id="WP_225239035.1">
    <property type="nucleotide sequence ID" value="NZ_JAHYBX010000004.1"/>
</dbReference>
<protein>
    <submittedName>
        <fullName evidence="1">OsmC family protein</fullName>
    </submittedName>
</protein>
<sequence>MTIKRNGSAVWSGGLKDGKGAVSTGSGVLQDAQYGFNTRFEDGPGTNPEELIGAAHAGCFTMALSGQLGQAGMTARELRTTATVSMEKVEGGFSITAVHLDLVAKIPGASQEAFDKAANTAKENCPVSKLLNATITMTSRLES</sequence>
<keyword evidence="2" id="KW-1185">Reference proteome</keyword>
<dbReference type="PANTHER" id="PTHR42830:SF1">
    <property type="entry name" value="OSMOTICALLY INDUCIBLE FAMILY PROTEIN"/>
    <property type="match status" value="1"/>
</dbReference>
<dbReference type="InterPro" id="IPR052707">
    <property type="entry name" value="OsmC_Ohr_Peroxiredoxin"/>
</dbReference>
<dbReference type="Pfam" id="PF02566">
    <property type="entry name" value="OsmC"/>
    <property type="match status" value="1"/>
</dbReference>
<evidence type="ECO:0000313" key="2">
    <source>
        <dbReference type="Proteomes" id="UP001198602"/>
    </source>
</evidence>
<dbReference type="InterPro" id="IPR015946">
    <property type="entry name" value="KH_dom-like_a/b"/>
</dbReference>
<reference evidence="1 2" key="1">
    <citation type="submission" date="2021-07" db="EMBL/GenBank/DDBJ databases">
        <title>Characterization of Violacein-producing bacteria and related species.</title>
        <authorList>
            <person name="Wilson H.S."/>
            <person name="De Leon M.E."/>
        </authorList>
    </citation>
    <scope>NUCLEOTIDE SEQUENCE [LARGE SCALE GENOMIC DNA]</scope>
    <source>
        <strain evidence="1 2">HSC-2F05</strain>
    </source>
</reference>
<organism evidence="1 2">
    <name type="scientific">Massilia hydrophila</name>
    <dbReference type="NCBI Taxonomy" id="3044279"/>
    <lineage>
        <taxon>Bacteria</taxon>
        <taxon>Pseudomonadati</taxon>
        <taxon>Pseudomonadota</taxon>
        <taxon>Betaproteobacteria</taxon>
        <taxon>Burkholderiales</taxon>
        <taxon>Oxalobacteraceae</taxon>
        <taxon>Telluria group</taxon>
        <taxon>Massilia</taxon>
    </lineage>
</organism>